<name>A0AAQ4D9B7_AMBAM</name>
<evidence type="ECO:0000256" key="5">
    <source>
        <dbReference type="ARBA" id="ARBA00022833"/>
    </source>
</evidence>
<reference evidence="13 14" key="1">
    <citation type="journal article" date="2023" name="Arcadia Sci">
        <title>De novo assembly of a long-read Amblyomma americanum tick genome.</title>
        <authorList>
            <person name="Chou S."/>
            <person name="Poskanzer K.E."/>
            <person name="Rollins M."/>
            <person name="Thuy-Boun P.S."/>
        </authorList>
    </citation>
    <scope>NUCLEOTIDE SEQUENCE [LARGE SCALE GENOMIC DNA]</scope>
    <source>
        <strain evidence="13">F_SG_1</strain>
        <tissue evidence="13">Salivary glands</tissue>
    </source>
</reference>
<sequence length="153" mass="17350">MFLVDGRPLDKSNWMRYVNCAASSQEQNLVAFQRYGNIYYRTPKAVGAGEELLVWYGTAFARELGLLGKRRGSGPSAKEDGDSGARPQPVFSCDTCGERFSAGDHLEKHRRRKHPQRPEGRHRCAHCPYSSDDRGHVTMHERTHTGERPFVCQ</sequence>
<dbReference type="PROSITE" id="PS50280">
    <property type="entry name" value="SET"/>
    <property type="match status" value="1"/>
</dbReference>
<evidence type="ECO:0000259" key="12">
    <source>
        <dbReference type="PROSITE" id="PS50280"/>
    </source>
</evidence>
<feature type="domain" description="C2H2-type" evidence="11">
    <location>
        <begin position="122"/>
        <end position="149"/>
    </location>
</feature>
<dbReference type="Gene3D" id="3.30.160.60">
    <property type="entry name" value="Classic Zinc Finger"/>
    <property type="match status" value="2"/>
</dbReference>
<keyword evidence="7" id="KW-0804">Transcription</keyword>
<proteinExistence type="predicted"/>
<feature type="region of interest" description="Disordered" evidence="10">
    <location>
        <begin position="68"/>
        <end position="89"/>
    </location>
</feature>
<evidence type="ECO:0000256" key="10">
    <source>
        <dbReference type="SAM" id="MobiDB-lite"/>
    </source>
</evidence>
<dbReference type="SMART" id="SM00355">
    <property type="entry name" value="ZnF_C2H2"/>
    <property type="match status" value="2"/>
</dbReference>
<dbReference type="GO" id="GO:0008757">
    <property type="term" value="F:S-adenosylmethionine-dependent methyltransferase activity"/>
    <property type="evidence" value="ECO:0007669"/>
    <property type="project" value="UniProtKB-ARBA"/>
</dbReference>
<feature type="domain" description="SET" evidence="12">
    <location>
        <begin position="1"/>
        <end position="57"/>
    </location>
</feature>
<comment type="caution">
    <text evidence="13">The sequence shown here is derived from an EMBL/GenBank/DDBJ whole genome shotgun (WGS) entry which is preliminary data.</text>
</comment>
<keyword evidence="2" id="KW-0479">Metal-binding</keyword>
<dbReference type="EMBL" id="JARKHS020033470">
    <property type="protein sequence ID" value="KAK8759057.1"/>
    <property type="molecule type" value="Genomic_DNA"/>
</dbReference>
<dbReference type="InterPro" id="IPR001214">
    <property type="entry name" value="SET_dom"/>
</dbReference>
<dbReference type="SUPFAM" id="SSF57667">
    <property type="entry name" value="beta-beta-alpha zinc fingers"/>
    <property type="match status" value="1"/>
</dbReference>
<keyword evidence="4 9" id="KW-0863">Zinc-finger</keyword>
<dbReference type="InterPro" id="IPR013087">
    <property type="entry name" value="Znf_C2H2_type"/>
</dbReference>
<keyword evidence="14" id="KW-1185">Reference proteome</keyword>
<dbReference type="GO" id="GO:0008276">
    <property type="term" value="F:protein methyltransferase activity"/>
    <property type="evidence" value="ECO:0007669"/>
    <property type="project" value="UniProtKB-ARBA"/>
</dbReference>
<dbReference type="GO" id="GO:0010468">
    <property type="term" value="P:regulation of gene expression"/>
    <property type="evidence" value="ECO:0007669"/>
    <property type="project" value="TreeGrafter"/>
</dbReference>
<evidence type="ECO:0000256" key="2">
    <source>
        <dbReference type="ARBA" id="ARBA00022723"/>
    </source>
</evidence>
<evidence type="ECO:0000256" key="9">
    <source>
        <dbReference type="PROSITE-ProRule" id="PRU00042"/>
    </source>
</evidence>
<keyword evidence="6" id="KW-0805">Transcription regulation</keyword>
<feature type="region of interest" description="Disordered" evidence="10">
    <location>
        <begin position="104"/>
        <end position="127"/>
    </location>
</feature>
<evidence type="ECO:0000259" key="11">
    <source>
        <dbReference type="PROSITE" id="PS50157"/>
    </source>
</evidence>
<evidence type="ECO:0000256" key="1">
    <source>
        <dbReference type="ARBA" id="ARBA00004123"/>
    </source>
</evidence>
<dbReference type="GO" id="GO:0005634">
    <property type="term" value="C:nucleus"/>
    <property type="evidence" value="ECO:0007669"/>
    <property type="project" value="UniProtKB-SubCell"/>
</dbReference>
<dbReference type="InterPro" id="IPR050331">
    <property type="entry name" value="Zinc_finger"/>
</dbReference>
<dbReference type="InterPro" id="IPR036236">
    <property type="entry name" value="Znf_C2H2_sf"/>
</dbReference>
<keyword evidence="5" id="KW-0862">Zinc</keyword>
<dbReference type="PROSITE" id="PS00028">
    <property type="entry name" value="ZINC_FINGER_C2H2_1"/>
    <property type="match status" value="1"/>
</dbReference>
<evidence type="ECO:0000256" key="6">
    <source>
        <dbReference type="ARBA" id="ARBA00023015"/>
    </source>
</evidence>
<feature type="non-terminal residue" evidence="13">
    <location>
        <position position="153"/>
    </location>
</feature>
<dbReference type="Pfam" id="PF21549">
    <property type="entry name" value="PRDM2_PR"/>
    <property type="match status" value="1"/>
</dbReference>
<dbReference type="GO" id="GO:0008270">
    <property type="term" value="F:zinc ion binding"/>
    <property type="evidence" value="ECO:0007669"/>
    <property type="project" value="UniProtKB-KW"/>
</dbReference>
<evidence type="ECO:0000313" key="14">
    <source>
        <dbReference type="Proteomes" id="UP001321473"/>
    </source>
</evidence>
<evidence type="ECO:0000313" key="13">
    <source>
        <dbReference type="EMBL" id="KAK8759057.1"/>
    </source>
</evidence>
<dbReference type="GO" id="GO:0008170">
    <property type="term" value="F:N-methyltransferase activity"/>
    <property type="evidence" value="ECO:0007669"/>
    <property type="project" value="UniProtKB-ARBA"/>
</dbReference>
<feature type="domain" description="C2H2-type" evidence="11">
    <location>
        <begin position="91"/>
        <end position="118"/>
    </location>
</feature>
<keyword evidence="3" id="KW-0677">Repeat</keyword>
<dbReference type="PROSITE" id="PS50157">
    <property type="entry name" value="ZINC_FINGER_C2H2_2"/>
    <property type="match status" value="2"/>
</dbReference>
<comment type="subcellular location">
    <subcellularLocation>
        <location evidence="1">Nucleus</location>
    </subcellularLocation>
</comment>
<evidence type="ECO:0000256" key="7">
    <source>
        <dbReference type="ARBA" id="ARBA00023163"/>
    </source>
</evidence>
<dbReference type="Gene3D" id="2.170.270.10">
    <property type="entry name" value="SET domain"/>
    <property type="match status" value="1"/>
</dbReference>
<keyword evidence="8" id="KW-0539">Nucleus</keyword>
<protein>
    <submittedName>
        <fullName evidence="13">Uncharacterized protein</fullName>
    </submittedName>
</protein>
<dbReference type="InterPro" id="IPR046341">
    <property type="entry name" value="SET_dom_sf"/>
</dbReference>
<dbReference type="Proteomes" id="UP001321473">
    <property type="component" value="Unassembled WGS sequence"/>
</dbReference>
<evidence type="ECO:0000256" key="3">
    <source>
        <dbReference type="ARBA" id="ARBA00022737"/>
    </source>
</evidence>
<dbReference type="PANTHER" id="PTHR16515:SF49">
    <property type="entry name" value="GASTRULA ZINC FINGER PROTEIN XLCGF49.1-LIKE-RELATED"/>
    <property type="match status" value="1"/>
</dbReference>
<dbReference type="PANTHER" id="PTHR16515">
    <property type="entry name" value="PR DOMAIN ZINC FINGER PROTEIN"/>
    <property type="match status" value="1"/>
</dbReference>
<evidence type="ECO:0000256" key="8">
    <source>
        <dbReference type="ARBA" id="ARBA00023242"/>
    </source>
</evidence>
<evidence type="ECO:0000256" key="4">
    <source>
        <dbReference type="ARBA" id="ARBA00022771"/>
    </source>
</evidence>
<organism evidence="13 14">
    <name type="scientific">Amblyomma americanum</name>
    <name type="common">Lone star tick</name>
    <dbReference type="NCBI Taxonomy" id="6943"/>
    <lineage>
        <taxon>Eukaryota</taxon>
        <taxon>Metazoa</taxon>
        <taxon>Ecdysozoa</taxon>
        <taxon>Arthropoda</taxon>
        <taxon>Chelicerata</taxon>
        <taxon>Arachnida</taxon>
        <taxon>Acari</taxon>
        <taxon>Parasitiformes</taxon>
        <taxon>Ixodida</taxon>
        <taxon>Ixodoidea</taxon>
        <taxon>Ixodidae</taxon>
        <taxon>Amblyomminae</taxon>
        <taxon>Amblyomma</taxon>
    </lineage>
</organism>
<dbReference type="AlphaFoldDB" id="A0AAQ4D9B7"/>
<gene>
    <name evidence="13" type="ORF">V5799_003310</name>
</gene>
<accession>A0AAQ4D9B7</accession>